<dbReference type="Proteomes" id="UP000038009">
    <property type="component" value="Unassembled WGS sequence"/>
</dbReference>
<feature type="region of interest" description="Disordered" evidence="1">
    <location>
        <begin position="542"/>
        <end position="595"/>
    </location>
</feature>
<dbReference type="EMBL" id="LJSK01000052">
    <property type="protein sequence ID" value="KPI88398.1"/>
    <property type="molecule type" value="Genomic_DNA"/>
</dbReference>
<gene>
    <name evidence="2" type="ORF">ABL78_2517</name>
</gene>
<feature type="region of interest" description="Disordered" evidence="1">
    <location>
        <begin position="483"/>
        <end position="512"/>
    </location>
</feature>
<sequence>MYTRESVSTDRYNGDEAGSGREEAQNTTAVSSDWSVRPSDDTATDTTQINSLSRLNPAATPFSFTGGAGAAAAAGGGPGNSDLVGSAVVSSVSGGLHHQLPGMMANNLDGGMSPTGLPTAGRGHGAGGVNTNGGNSGGGMSMDVGSPNSFGVLQGMMPVPYGMVGGGHRQNSLTGRPVGGVMDFGMLHGGGAAGGGGPMNGSVSGTNPSTGMGGGRVAGIGGGISSPSGFLPPPGEGSDQQELLRLQQTNYRVKMLPPPLTYEVHRKIWSKNEYGDDNDDDLHGSADQEEESMHKLVNEDPIDKEQRLEAYKQIMLRWYSHIHVLESKSEVAKRLVRVRRACPSMEEVIASLSNQQQQQQSGAAGTTTGSEGGDEDASQPQLQQQQIPAAAATTFIRRSPSNPLSMEDILSTWSAQCWDWWQETVKRKPRRARKQGELPLGSIPGMSASTSAPLVAAMGGNGGLGDGQLLHSLSPRAMDLEVSSPHTANNGGSSPYTHLSPYANHPNGNAMEAAGNAAEMPLAPSYTSFTDLSEEAGIDAACRSVGQSSQQQQQQVHTSSYSFPQLPGQHQQHSPPPHPQQIPPHAGTPPASAFTTNGIRAVAPRAGNPDDFLENDHLTLAFTTELLKSLEE</sequence>
<feature type="compositionally biased region" description="Low complexity" evidence="1">
    <location>
        <begin position="378"/>
        <end position="389"/>
    </location>
</feature>
<protein>
    <submittedName>
        <fullName evidence="2">Uncharacterized protein</fullName>
    </submittedName>
</protein>
<feature type="compositionally biased region" description="Gly residues" evidence="1">
    <location>
        <begin position="122"/>
        <end position="131"/>
    </location>
</feature>
<evidence type="ECO:0000256" key="1">
    <source>
        <dbReference type="SAM" id="MobiDB-lite"/>
    </source>
</evidence>
<organism evidence="2 3">
    <name type="scientific">Leptomonas seymouri</name>
    <dbReference type="NCBI Taxonomy" id="5684"/>
    <lineage>
        <taxon>Eukaryota</taxon>
        <taxon>Discoba</taxon>
        <taxon>Euglenozoa</taxon>
        <taxon>Kinetoplastea</taxon>
        <taxon>Metakinetoplastina</taxon>
        <taxon>Trypanosomatida</taxon>
        <taxon>Trypanosomatidae</taxon>
        <taxon>Leishmaniinae</taxon>
        <taxon>Leptomonas</taxon>
    </lineage>
</organism>
<dbReference type="OrthoDB" id="273520at2759"/>
<feature type="compositionally biased region" description="Basic and acidic residues" evidence="1">
    <location>
        <begin position="12"/>
        <end position="24"/>
    </location>
</feature>
<evidence type="ECO:0000313" key="2">
    <source>
        <dbReference type="EMBL" id="KPI88398.1"/>
    </source>
</evidence>
<dbReference type="AlphaFoldDB" id="A0A0N1PEA5"/>
<evidence type="ECO:0000313" key="3">
    <source>
        <dbReference type="Proteomes" id="UP000038009"/>
    </source>
</evidence>
<proteinExistence type="predicted"/>
<feature type="compositionally biased region" description="Low complexity" evidence="1">
    <location>
        <begin position="564"/>
        <end position="573"/>
    </location>
</feature>
<feature type="compositionally biased region" description="Polar residues" evidence="1">
    <location>
        <begin position="1"/>
        <end position="11"/>
    </location>
</feature>
<feature type="region of interest" description="Disordered" evidence="1">
    <location>
        <begin position="351"/>
        <end position="389"/>
    </location>
</feature>
<dbReference type="OMA" id="SAQCWDW"/>
<reference evidence="2 3" key="1">
    <citation type="journal article" date="2015" name="PLoS Pathog.">
        <title>Leptomonas seymouri: Adaptations to the Dixenous Life Cycle Analyzed by Genome Sequencing, Transcriptome Profiling and Co-infection with Leishmania donovani.</title>
        <authorList>
            <person name="Kraeva N."/>
            <person name="Butenko A."/>
            <person name="Hlavacova J."/>
            <person name="Kostygov A."/>
            <person name="Myskova J."/>
            <person name="Grybchuk D."/>
            <person name="Lestinova T."/>
            <person name="Votypka J."/>
            <person name="Volf P."/>
            <person name="Opperdoes F."/>
            <person name="Flegontov P."/>
            <person name="Lukes J."/>
            <person name="Yurchenko V."/>
        </authorList>
    </citation>
    <scope>NUCLEOTIDE SEQUENCE [LARGE SCALE GENOMIC DNA]</scope>
    <source>
        <strain evidence="2 3">ATCC 30220</strain>
    </source>
</reference>
<feature type="compositionally biased region" description="Polar residues" evidence="1">
    <location>
        <begin position="25"/>
        <end position="34"/>
    </location>
</feature>
<feature type="compositionally biased region" description="Polar residues" evidence="1">
    <location>
        <begin position="484"/>
        <end position="497"/>
    </location>
</feature>
<name>A0A0N1PEA5_LEPSE</name>
<feature type="region of interest" description="Disordered" evidence="1">
    <location>
        <begin position="1"/>
        <end position="48"/>
    </location>
</feature>
<feature type="region of interest" description="Disordered" evidence="1">
    <location>
        <begin position="103"/>
        <end position="131"/>
    </location>
</feature>
<feature type="compositionally biased region" description="Basic and acidic residues" evidence="1">
    <location>
        <begin position="281"/>
        <end position="293"/>
    </location>
</feature>
<keyword evidence="3" id="KW-1185">Reference proteome</keyword>
<dbReference type="VEuPathDB" id="TriTrypDB:Lsey_0052_0210"/>
<accession>A0A0N1PEA5</accession>
<comment type="caution">
    <text evidence="2">The sequence shown here is derived from an EMBL/GenBank/DDBJ whole genome shotgun (WGS) entry which is preliminary data.</text>
</comment>
<feature type="region of interest" description="Disordered" evidence="1">
    <location>
        <begin position="273"/>
        <end position="293"/>
    </location>
</feature>
<feature type="compositionally biased region" description="Low complexity" evidence="1">
    <location>
        <begin position="355"/>
        <end position="369"/>
    </location>
</feature>